<proteinExistence type="inferred from homology"/>
<dbReference type="InterPro" id="IPR008775">
    <property type="entry name" value="Phytyl_CoA_dOase-like"/>
</dbReference>
<reference evidence="11 12" key="1">
    <citation type="submission" date="2021-03" db="EMBL/GenBank/DDBJ databases">
        <title>Sequencing the genomes of 1000 actinobacteria strains.</title>
        <authorList>
            <person name="Klenk H.-P."/>
        </authorList>
    </citation>
    <scope>NUCLEOTIDE SEQUENCE [LARGE SCALE GENOMIC DNA]</scope>
    <source>
        <strain evidence="11 12">DSM 44580</strain>
    </source>
</reference>
<dbReference type="NCBIfam" id="TIGR02408">
    <property type="entry name" value="ectoine_ThpD"/>
    <property type="match status" value="1"/>
</dbReference>
<dbReference type="RefSeq" id="WP_086788372.1">
    <property type="nucleotide sequence ID" value="NZ_JAGIOO010000001.1"/>
</dbReference>
<keyword evidence="5" id="KW-0479">Metal-binding</keyword>
<evidence type="ECO:0000313" key="11">
    <source>
        <dbReference type="EMBL" id="MBP2471587.1"/>
    </source>
</evidence>
<evidence type="ECO:0000256" key="10">
    <source>
        <dbReference type="NCBIfam" id="TIGR02408"/>
    </source>
</evidence>
<accession>A0ABS5A5S8</accession>
<evidence type="ECO:0000256" key="3">
    <source>
        <dbReference type="ARBA" id="ARBA00007851"/>
    </source>
</evidence>
<comment type="subunit">
    <text evidence="4">Homodimer.</text>
</comment>
<dbReference type="InterPro" id="IPR012774">
    <property type="entry name" value="EctD"/>
</dbReference>
<evidence type="ECO:0000256" key="7">
    <source>
        <dbReference type="ARBA" id="ARBA00023002"/>
    </source>
</evidence>
<dbReference type="Proteomes" id="UP001519363">
    <property type="component" value="Unassembled WGS sequence"/>
</dbReference>
<evidence type="ECO:0000256" key="1">
    <source>
        <dbReference type="ARBA" id="ARBA00001954"/>
    </source>
</evidence>
<evidence type="ECO:0000313" key="12">
    <source>
        <dbReference type="Proteomes" id="UP001519363"/>
    </source>
</evidence>
<evidence type="ECO:0000256" key="2">
    <source>
        <dbReference type="ARBA" id="ARBA00004063"/>
    </source>
</evidence>
<dbReference type="Pfam" id="PF05721">
    <property type="entry name" value="PhyH"/>
    <property type="match status" value="1"/>
</dbReference>
<keyword evidence="6" id="KW-0223">Dioxygenase</keyword>
<keyword evidence="12" id="KW-1185">Reference proteome</keyword>
<evidence type="ECO:0000256" key="4">
    <source>
        <dbReference type="ARBA" id="ARBA00011738"/>
    </source>
</evidence>
<keyword evidence="8" id="KW-0408">Iron</keyword>
<evidence type="ECO:0000256" key="6">
    <source>
        <dbReference type="ARBA" id="ARBA00022964"/>
    </source>
</evidence>
<dbReference type="GO" id="GO:0016491">
    <property type="term" value="F:oxidoreductase activity"/>
    <property type="evidence" value="ECO:0007669"/>
    <property type="project" value="UniProtKB-KW"/>
</dbReference>
<comment type="similarity">
    <text evidence="3">Belongs to the PhyH family. EctD subfamily.</text>
</comment>
<dbReference type="SUPFAM" id="SSF51197">
    <property type="entry name" value="Clavaminate synthase-like"/>
    <property type="match status" value="1"/>
</dbReference>
<sequence>MTSAPTRVDRYPTRLAQRVELLPRTDPVVWGGPADGPLNPAALGRYEENGFHLEPELLTAEEVRVCRREMRRLAEDPALRSDDRLVREEGAGEIRSIFEVHRLSPAIARLLASDKVVDRARQILGSEVYLHQSRLNYKPGFGGGPFYWHSDFETWHAEDGLPAPRAFSFSIALSENAVHNGGLMIMPGSHQTFVTCLGATPDEHFRQSLSGHGPQIGMPDRDSITTLADRHGIHLCLGPAGSATMFDANCMHGSNGNITPYARSNLFVVFNSVENTPEEPFAAANRRPPFIAAREFTPVGRL</sequence>
<organism evidence="11 12">
    <name type="scientific">Crossiella equi</name>
    <dbReference type="NCBI Taxonomy" id="130796"/>
    <lineage>
        <taxon>Bacteria</taxon>
        <taxon>Bacillati</taxon>
        <taxon>Actinomycetota</taxon>
        <taxon>Actinomycetes</taxon>
        <taxon>Pseudonocardiales</taxon>
        <taxon>Pseudonocardiaceae</taxon>
        <taxon>Crossiella</taxon>
    </lineage>
</organism>
<gene>
    <name evidence="11" type="ORF">JOF53_000459</name>
</gene>
<comment type="catalytic activity">
    <reaction evidence="9">
        <text>L-ectoine + 2-oxoglutarate + O2 = 5-hydroxyectoine + succinate + CO2</text>
        <dbReference type="Rhea" id="RHEA:45740"/>
        <dbReference type="ChEBI" id="CHEBI:15379"/>
        <dbReference type="ChEBI" id="CHEBI:16526"/>
        <dbReference type="ChEBI" id="CHEBI:16810"/>
        <dbReference type="ChEBI" id="CHEBI:30031"/>
        <dbReference type="ChEBI" id="CHEBI:58515"/>
        <dbReference type="ChEBI" id="CHEBI:85413"/>
        <dbReference type="EC" id="1.14.11.55"/>
    </reaction>
</comment>
<evidence type="ECO:0000256" key="8">
    <source>
        <dbReference type="ARBA" id="ARBA00023004"/>
    </source>
</evidence>
<dbReference type="EMBL" id="JAGIOO010000001">
    <property type="protein sequence ID" value="MBP2471587.1"/>
    <property type="molecule type" value="Genomic_DNA"/>
</dbReference>
<dbReference type="Gene3D" id="2.60.120.620">
    <property type="entry name" value="q2cbj1_9rhob like domain"/>
    <property type="match status" value="1"/>
</dbReference>
<evidence type="ECO:0000256" key="9">
    <source>
        <dbReference type="ARBA" id="ARBA00049228"/>
    </source>
</evidence>
<protein>
    <recommendedName>
        <fullName evidence="10">Ectoine hydroxylase</fullName>
        <ecNumber evidence="10">1.14.11.55</ecNumber>
    </recommendedName>
</protein>
<dbReference type="PANTHER" id="PTHR20883">
    <property type="entry name" value="PHYTANOYL-COA DIOXYGENASE DOMAIN CONTAINING 1"/>
    <property type="match status" value="1"/>
</dbReference>
<comment type="caution">
    <text evidence="11">The sequence shown here is derived from an EMBL/GenBank/DDBJ whole genome shotgun (WGS) entry which is preliminary data.</text>
</comment>
<comment type="cofactor">
    <cofactor evidence="1">
        <name>Fe(2+)</name>
        <dbReference type="ChEBI" id="CHEBI:29033"/>
    </cofactor>
</comment>
<name>A0ABS5A5S8_9PSEU</name>
<dbReference type="PANTHER" id="PTHR20883:SF48">
    <property type="entry name" value="ECTOINE DIOXYGENASE"/>
    <property type="match status" value="1"/>
</dbReference>
<keyword evidence="7 11" id="KW-0560">Oxidoreductase</keyword>
<dbReference type="EC" id="1.14.11.55" evidence="10"/>
<evidence type="ECO:0000256" key="5">
    <source>
        <dbReference type="ARBA" id="ARBA00022723"/>
    </source>
</evidence>
<comment type="function">
    <text evidence="2">Involved in the biosynthesis of 5-hydroxyectoine, called compatible solute, which helps organisms to survive extreme osmotic stress by acting as a highly soluble organic osmolyte. Catalyzes the 2-oxoglutarate-dependent selective hydroxylation of L-ectoine to yield (4S,5S)-5-hydroxyectoine.</text>
</comment>